<organism evidence="1 2">
    <name type="scientific">Aspergillus calidoustus</name>
    <dbReference type="NCBI Taxonomy" id="454130"/>
    <lineage>
        <taxon>Eukaryota</taxon>
        <taxon>Fungi</taxon>
        <taxon>Dikarya</taxon>
        <taxon>Ascomycota</taxon>
        <taxon>Pezizomycotina</taxon>
        <taxon>Eurotiomycetes</taxon>
        <taxon>Eurotiomycetidae</taxon>
        <taxon>Eurotiales</taxon>
        <taxon>Aspergillaceae</taxon>
        <taxon>Aspergillus</taxon>
        <taxon>Aspergillus subgen. Nidulantes</taxon>
    </lineage>
</organism>
<dbReference type="Pfam" id="PF12013">
    <property type="entry name" value="OrsD"/>
    <property type="match status" value="1"/>
</dbReference>
<sequence>MALLLYYNACHKALIYRPCEEAVPYILVNRHLRDKHGVTDAAQRQHEIQDSLPPTASPLAVHDDFHPLPHFTPIIPELGTPQRGWYYSVCYFLAIQERVFREHVQRAHATTRTPAPDTEVLVQSWF</sequence>
<reference evidence="2" key="1">
    <citation type="journal article" date="2016" name="Genome Announc.">
        <title>Draft genome sequences of fungus Aspergillus calidoustus.</title>
        <authorList>
            <person name="Horn F."/>
            <person name="Linde J."/>
            <person name="Mattern D.J."/>
            <person name="Walther G."/>
            <person name="Guthke R."/>
            <person name="Scherlach K."/>
            <person name="Martin K."/>
            <person name="Brakhage A.A."/>
            <person name="Petzke L."/>
            <person name="Valiante V."/>
        </authorList>
    </citation>
    <scope>NUCLEOTIDE SEQUENCE [LARGE SCALE GENOMIC DNA]</scope>
    <source>
        <strain evidence="2">SF006504</strain>
    </source>
</reference>
<name>A0A0U5CJS8_ASPCI</name>
<dbReference type="AlphaFoldDB" id="A0A0U5CJS8"/>
<accession>A0A0U5CJS8</accession>
<evidence type="ECO:0000313" key="1">
    <source>
        <dbReference type="EMBL" id="CEL11241.1"/>
    </source>
</evidence>
<evidence type="ECO:0000313" key="2">
    <source>
        <dbReference type="Proteomes" id="UP000054771"/>
    </source>
</evidence>
<dbReference type="Proteomes" id="UP000054771">
    <property type="component" value="Unassembled WGS sequence"/>
</dbReference>
<protein>
    <submittedName>
        <fullName evidence="1">Uncharacterized protein</fullName>
    </submittedName>
</protein>
<keyword evidence="2" id="KW-1185">Reference proteome</keyword>
<dbReference type="InterPro" id="IPR022698">
    <property type="entry name" value="OrsD"/>
</dbReference>
<gene>
    <name evidence="1" type="ORF">ASPCAL14344</name>
</gene>
<proteinExistence type="predicted"/>
<dbReference type="EMBL" id="CDMC01000024">
    <property type="protein sequence ID" value="CEL11241.1"/>
    <property type="molecule type" value="Genomic_DNA"/>
</dbReference>